<dbReference type="PANTHER" id="PTHR21262:SF31">
    <property type="entry name" value="GTP PYROPHOSPHOKINASE"/>
    <property type="match status" value="1"/>
</dbReference>
<name>A0A2H0UV91_9BACT</name>
<dbReference type="CDD" id="cd05399">
    <property type="entry name" value="NT_Rel-Spo_like"/>
    <property type="match status" value="1"/>
</dbReference>
<dbReference type="GO" id="GO:0015969">
    <property type="term" value="P:guanosine tetraphosphate metabolic process"/>
    <property type="evidence" value="ECO:0007669"/>
    <property type="project" value="InterPro"/>
</dbReference>
<dbReference type="InterPro" id="IPR033655">
    <property type="entry name" value="TGS_RelA/SpoT"/>
</dbReference>
<dbReference type="CDD" id="cd01668">
    <property type="entry name" value="TGS_RSH"/>
    <property type="match status" value="1"/>
</dbReference>
<dbReference type="Proteomes" id="UP000230132">
    <property type="component" value="Unassembled WGS sequence"/>
</dbReference>
<sequence>MLKKITQTLKKKVQNPEALSLALKILKQNTKEGFFRLEHNLRVALIVQQMGFKEDVILAALLNGLAENKLFEARNNPVFKEVFFILKNFQKLKGVFDLKMALEKKPLKKWQKIALDLQSENIRKMFFVLSQDLRPVFLILAIALDEMENLHHFNQDLRAKKSLEALEIFSPLAYSLGALKIKGELEDFAFPQLYFKEYQWLRENVKEKTASLEKMAKNMEPIIEDQLKKEGVNFLKIESRGKHYFSLYQKLLRYNLDLDKIYDLVALRIITETVEDCYRALGAVHRAFKPQEGRIKDYIAKPKQNGYQAIQTTVFCPDCKRHIEIQIKTKEMHRLAEYGPASHLAYKKPGGNSKIQYHWMNQLRQWQEETKNPENLQTFLKNDIFKNSIFVFTPKKEIIELPKGATPIDFAYAIHSDIGEHCLGAKINGKMVSLNKHLETGQTVEILTSKAKSPSSDWLRIAKTPKAQGKIKEFFERVKGISFRKEREEAPTDKKVEEKGLSQMIKEKLSFLGKIMPKKKKEYAVLIGKQKGVAYKIAKCCSPQPKDTIAAFLTLSEPASIHKQTCQNFLKLQEKSPQRVMEASYI</sequence>
<dbReference type="SUPFAM" id="SSF81301">
    <property type="entry name" value="Nucleotidyltransferase"/>
    <property type="match status" value="1"/>
</dbReference>
<dbReference type="Gene3D" id="1.10.3210.10">
    <property type="entry name" value="Hypothetical protein af1432"/>
    <property type="match status" value="1"/>
</dbReference>
<dbReference type="AlphaFoldDB" id="A0A2H0UV91"/>
<comment type="caution">
    <text evidence="3">The sequence shown here is derived from an EMBL/GenBank/DDBJ whole genome shotgun (WGS) entry which is preliminary data.</text>
</comment>
<dbReference type="InterPro" id="IPR007685">
    <property type="entry name" value="RelA_SpoT"/>
</dbReference>
<feature type="domain" description="TGS" evidence="2">
    <location>
        <begin position="387"/>
        <end position="448"/>
    </location>
</feature>
<evidence type="ECO:0000256" key="1">
    <source>
        <dbReference type="ARBA" id="ARBA00007476"/>
    </source>
</evidence>
<dbReference type="Pfam" id="PF04607">
    <property type="entry name" value="RelA_SpoT"/>
    <property type="match status" value="1"/>
</dbReference>
<dbReference type="Gene3D" id="3.10.20.30">
    <property type="match status" value="1"/>
</dbReference>
<comment type="similarity">
    <text evidence="1">Belongs to the RelA/SpoT family.</text>
</comment>
<evidence type="ECO:0000313" key="3">
    <source>
        <dbReference type="EMBL" id="PIR90738.1"/>
    </source>
</evidence>
<accession>A0A2H0UV91</accession>
<dbReference type="SUPFAM" id="SSF109604">
    <property type="entry name" value="HD-domain/PDEase-like"/>
    <property type="match status" value="1"/>
</dbReference>
<organism evidence="3 4">
    <name type="scientific">bacterium (Candidatus Gribaldobacteria) CG10_big_fil_rev_8_21_14_0_10_37_21</name>
    <dbReference type="NCBI Taxonomy" id="2014275"/>
    <lineage>
        <taxon>Bacteria</taxon>
        <taxon>Candidatus Gribaldobacteria</taxon>
    </lineage>
</organism>
<dbReference type="InterPro" id="IPR012676">
    <property type="entry name" value="TGS-like"/>
</dbReference>
<dbReference type="EMBL" id="PFAX01000004">
    <property type="protein sequence ID" value="PIR90738.1"/>
    <property type="molecule type" value="Genomic_DNA"/>
</dbReference>
<reference evidence="4" key="1">
    <citation type="submission" date="2017-09" db="EMBL/GenBank/DDBJ databases">
        <title>Depth-based differentiation of microbial function through sediment-hosted aquifers and enrichment of novel symbionts in the deep terrestrial subsurface.</title>
        <authorList>
            <person name="Probst A.J."/>
            <person name="Ladd B."/>
            <person name="Jarett J.K."/>
            <person name="Geller-Mcgrath D.E."/>
            <person name="Sieber C.M.K."/>
            <person name="Emerson J.B."/>
            <person name="Anantharaman K."/>
            <person name="Thomas B.C."/>
            <person name="Malmstrom R."/>
            <person name="Stieglmeier M."/>
            <person name="Klingl A."/>
            <person name="Woyke T."/>
            <person name="Ryan C.M."/>
            <person name="Banfield J.F."/>
        </authorList>
    </citation>
    <scope>NUCLEOTIDE SEQUENCE [LARGE SCALE GENOMIC DNA]</scope>
</reference>
<dbReference type="InterPro" id="IPR043519">
    <property type="entry name" value="NT_sf"/>
</dbReference>
<protein>
    <recommendedName>
        <fullName evidence="2">TGS domain-containing protein</fullName>
    </recommendedName>
</protein>
<dbReference type="GO" id="GO:0005886">
    <property type="term" value="C:plasma membrane"/>
    <property type="evidence" value="ECO:0007669"/>
    <property type="project" value="TreeGrafter"/>
</dbReference>
<evidence type="ECO:0000259" key="2">
    <source>
        <dbReference type="PROSITE" id="PS51880"/>
    </source>
</evidence>
<dbReference type="Pfam" id="PF02824">
    <property type="entry name" value="TGS"/>
    <property type="match status" value="1"/>
</dbReference>
<dbReference type="FunFam" id="3.10.20.30:FF:000002">
    <property type="entry name" value="GTP pyrophosphokinase (RelA/SpoT)"/>
    <property type="match status" value="1"/>
</dbReference>
<dbReference type="Pfam" id="PF13328">
    <property type="entry name" value="HD_4"/>
    <property type="match status" value="1"/>
</dbReference>
<proteinExistence type="inferred from homology"/>
<evidence type="ECO:0000313" key="4">
    <source>
        <dbReference type="Proteomes" id="UP000230132"/>
    </source>
</evidence>
<gene>
    <name evidence="3" type="ORF">COU05_00275</name>
</gene>
<dbReference type="SUPFAM" id="SSF81271">
    <property type="entry name" value="TGS-like"/>
    <property type="match status" value="1"/>
</dbReference>
<dbReference type="PROSITE" id="PS51880">
    <property type="entry name" value="TGS"/>
    <property type="match status" value="1"/>
</dbReference>
<dbReference type="SMART" id="SM00954">
    <property type="entry name" value="RelA_SpoT"/>
    <property type="match status" value="1"/>
</dbReference>
<dbReference type="InterPro" id="IPR004095">
    <property type="entry name" value="TGS"/>
</dbReference>
<dbReference type="PANTHER" id="PTHR21262">
    <property type="entry name" value="GUANOSINE-3',5'-BIS DIPHOSPHATE 3'-PYROPHOSPHOHYDROLASE"/>
    <property type="match status" value="1"/>
</dbReference>
<dbReference type="Gene3D" id="3.30.460.10">
    <property type="entry name" value="Beta Polymerase, domain 2"/>
    <property type="match status" value="1"/>
</dbReference>
<dbReference type="InterPro" id="IPR012675">
    <property type="entry name" value="Beta-grasp_dom_sf"/>
</dbReference>